<protein>
    <submittedName>
        <fullName evidence="2">Uncharacterized protein</fullName>
    </submittedName>
</protein>
<dbReference type="EMBL" id="CAJOBI010353820">
    <property type="protein sequence ID" value="CAF5222792.1"/>
    <property type="molecule type" value="Genomic_DNA"/>
</dbReference>
<keyword evidence="1" id="KW-0175">Coiled coil</keyword>
<reference evidence="2" key="1">
    <citation type="submission" date="2021-02" db="EMBL/GenBank/DDBJ databases">
        <authorList>
            <person name="Nowell W R."/>
        </authorList>
    </citation>
    <scope>NUCLEOTIDE SEQUENCE</scope>
</reference>
<feature type="non-terminal residue" evidence="2">
    <location>
        <position position="1"/>
    </location>
</feature>
<evidence type="ECO:0000313" key="3">
    <source>
        <dbReference type="Proteomes" id="UP000676336"/>
    </source>
</evidence>
<feature type="coiled-coil region" evidence="1">
    <location>
        <begin position="77"/>
        <end position="139"/>
    </location>
</feature>
<gene>
    <name evidence="2" type="ORF">SMN809_LOCUS83007</name>
</gene>
<dbReference type="Proteomes" id="UP000676336">
    <property type="component" value="Unassembled WGS sequence"/>
</dbReference>
<sequence>MRFRISNFVNSRGLWSPEPEKRLIRSSSEQRDTHSILLERYRAWRNKLQWPATSSIKNENISSKEPDASQSFGFSSFRQAANDIERLQKEARELARRNAEKEHAEEINAHDVVKLANHLEELKKKRTALETTRETIIRQMQQLHDQIGVHRKE</sequence>
<evidence type="ECO:0000313" key="2">
    <source>
        <dbReference type="EMBL" id="CAF5222792.1"/>
    </source>
</evidence>
<organism evidence="2 3">
    <name type="scientific">Rotaria magnacalcarata</name>
    <dbReference type="NCBI Taxonomy" id="392030"/>
    <lineage>
        <taxon>Eukaryota</taxon>
        <taxon>Metazoa</taxon>
        <taxon>Spiralia</taxon>
        <taxon>Gnathifera</taxon>
        <taxon>Rotifera</taxon>
        <taxon>Eurotatoria</taxon>
        <taxon>Bdelloidea</taxon>
        <taxon>Philodinida</taxon>
        <taxon>Philodinidae</taxon>
        <taxon>Rotaria</taxon>
    </lineage>
</organism>
<proteinExistence type="predicted"/>
<comment type="caution">
    <text evidence="2">The sequence shown here is derived from an EMBL/GenBank/DDBJ whole genome shotgun (WGS) entry which is preliminary data.</text>
</comment>
<accession>A0A8S3K0F0</accession>
<dbReference type="AlphaFoldDB" id="A0A8S3K0F0"/>
<evidence type="ECO:0000256" key="1">
    <source>
        <dbReference type="SAM" id="Coils"/>
    </source>
</evidence>
<name>A0A8S3K0F0_9BILA</name>